<comment type="caution">
    <text evidence="2">The sequence shown here is derived from an EMBL/GenBank/DDBJ whole genome shotgun (WGS) entry which is preliminary data.</text>
</comment>
<keyword evidence="1" id="KW-0175">Coiled coil</keyword>
<accession>A0A836CGD8</accession>
<sequence length="508" mass="55432">MSGSRSCKAHATQVAAVLSPRCGNTINLVTPDRESVIIGQDEIRRIFTTAPALASPQLALVRAPGPAAVGLVPFAGAGARGISMDANVFHAFESQRLQHFVESHQRSSEQWNGFIIRITYQPEEFNVPGIHRTVDYFRMFNGNMEFSAYRDRHVSVEDWQQAGWQDADAADPNNPVWQDFPYAEKHNICVRIREAALLCTVVEQAVVIMSCGALAPSFYLFIHLRKGIPSTRDSILAFIAAMKRVKNRFAVKRFWPTLPDPHTGRPASLPKTSLGDLRGEGWALVTSRDGVRTPWPAFNGLEVPESVAAAGFGADNPASVACMTEAATPYVAQAIASGNSQQVLDIIVPLAPGAAQQMLAVWERFYTEHGVEVLQTMLDRYARDAAAEDAYHLRAGKAVAEREKEELRVQHDQLLTEVAQMLAARDELLRKLSIVQLDTSGDNVDFEVEEQLHVDASRVPLNVTAWGDCGSGSDNDLRAGAQRVALAVPAYPGASVDEVGRALQALAA</sequence>
<reference evidence="2" key="1">
    <citation type="submission" date="2021-02" db="EMBL/GenBank/DDBJ databases">
        <title>First Annotated Genome of the Yellow-green Alga Tribonema minus.</title>
        <authorList>
            <person name="Mahan K.M."/>
        </authorList>
    </citation>
    <scope>NUCLEOTIDE SEQUENCE</scope>
    <source>
        <strain evidence="2">UTEX B ZZ1240</strain>
    </source>
</reference>
<organism evidence="2 3">
    <name type="scientific">Tribonema minus</name>
    <dbReference type="NCBI Taxonomy" id="303371"/>
    <lineage>
        <taxon>Eukaryota</taxon>
        <taxon>Sar</taxon>
        <taxon>Stramenopiles</taxon>
        <taxon>Ochrophyta</taxon>
        <taxon>PX clade</taxon>
        <taxon>Xanthophyceae</taxon>
        <taxon>Tribonematales</taxon>
        <taxon>Tribonemataceae</taxon>
        <taxon>Tribonema</taxon>
    </lineage>
</organism>
<dbReference type="EMBL" id="JAFCMP010000171">
    <property type="protein sequence ID" value="KAG5184268.1"/>
    <property type="molecule type" value="Genomic_DNA"/>
</dbReference>
<gene>
    <name evidence="2" type="ORF">JKP88DRAFT_354461</name>
</gene>
<evidence type="ECO:0000313" key="3">
    <source>
        <dbReference type="Proteomes" id="UP000664859"/>
    </source>
</evidence>
<keyword evidence="3" id="KW-1185">Reference proteome</keyword>
<feature type="coiled-coil region" evidence="1">
    <location>
        <begin position="397"/>
        <end position="431"/>
    </location>
</feature>
<dbReference type="Proteomes" id="UP000664859">
    <property type="component" value="Unassembled WGS sequence"/>
</dbReference>
<proteinExistence type="predicted"/>
<name>A0A836CGD8_9STRA</name>
<dbReference type="AlphaFoldDB" id="A0A836CGD8"/>
<evidence type="ECO:0000256" key="1">
    <source>
        <dbReference type="SAM" id="Coils"/>
    </source>
</evidence>
<protein>
    <submittedName>
        <fullName evidence="2">Uncharacterized protein</fullName>
    </submittedName>
</protein>
<evidence type="ECO:0000313" key="2">
    <source>
        <dbReference type="EMBL" id="KAG5184268.1"/>
    </source>
</evidence>